<feature type="domain" description="EF-hand" evidence="2">
    <location>
        <begin position="66"/>
        <end position="101"/>
    </location>
</feature>
<dbReference type="PROSITE" id="PS00018">
    <property type="entry name" value="EF_HAND_1"/>
    <property type="match status" value="1"/>
</dbReference>
<dbReference type="InterPro" id="IPR011992">
    <property type="entry name" value="EF-hand-dom_pair"/>
</dbReference>
<comment type="caution">
    <text evidence="3">The sequence shown here is derived from an EMBL/GenBank/DDBJ whole genome shotgun (WGS) entry which is preliminary data.</text>
</comment>
<name>A0A0D0FTP9_9SPHI</name>
<dbReference type="OrthoDB" id="7356823at2"/>
<dbReference type="Proteomes" id="UP000032049">
    <property type="component" value="Unassembled WGS sequence"/>
</dbReference>
<dbReference type="SUPFAM" id="SSF47473">
    <property type="entry name" value="EF-hand"/>
    <property type="match status" value="1"/>
</dbReference>
<dbReference type="GO" id="GO:0005509">
    <property type="term" value="F:calcium ion binding"/>
    <property type="evidence" value="ECO:0007669"/>
    <property type="project" value="InterPro"/>
</dbReference>
<dbReference type="EMBL" id="JXRA01000080">
    <property type="protein sequence ID" value="KIO75814.1"/>
    <property type="molecule type" value="Genomic_DNA"/>
</dbReference>
<evidence type="ECO:0000313" key="4">
    <source>
        <dbReference type="Proteomes" id="UP000032049"/>
    </source>
</evidence>
<accession>A0A0D0FTP9</accession>
<dbReference type="AlphaFoldDB" id="A0A0D0FTP9"/>
<dbReference type="InterPro" id="IPR002048">
    <property type="entry name" value="EF_hand_dom"/>
</dbReference>
<dbReference type="Gene3D" id="1.10.238.10">
    <property type="entry name" value="EF-hand"/>
    <property type="match status" value="1"/>
</dbReference>
<evidence type="ECO:0000259" key="2">
    <source>
        <dbReference type="PROSITE" id="PS50222"/>
    </source>
</evidence>
<feature type="signal peptide" evidence="1">
    <location>
        <begin position="1"/>
        <end position="28"/>
    </location>
</feature>
<dbReference type="PROSITE" id="PS50222">
    <property type="entry name" value="EF_HAND_2"/>
    <property type="match status" value="1"/>
</dbReference>
<keyword evidence="1" id="KW-0732">Signal</keyword>
<dbReference type="CDD" id="cd00051">
    <property type="entry name" value="EFh"/>
    <property type="match status" value="1"/>
</dbReference>
<organism evidence="3 4">
    <name type="scientific">Pedobacter lusitanus</name>
    <dbReference type="NCBI Taxonomy" id="1503925"/>
    <lineage>
        <taxon>Bacteria</taxon>
        <taxon>Pseudomonadati</taxon>
        <taxon>Bacteroidota</taxon>
        <taxon>Sphingobacteriia</taxon>
        <taxon>Sphingobacteriales</taxon>
        <taxon>Sphingobacteriaceae</taxon>
        <taxon>Pedobacter</taxon>
    </lineage>
</organism>
<dbReference type="InterPro" id="IPR018247">
    <property type="entry name" value="EF_Hand_1_Ca_BS"/>
</dbReference>
<evidence type="ECO:0000313" key="3">
    <source>
        <dbReference type="EMBL" id="KIO75814.1"/>
    </source>
</evidence>
<evidence type="ECO:0000256" key="1">
    <source>
        <dbReference type="SAM" id="SignalP"/>
    </source>
</evidence>
<reference evidence="3 4" key="1">
    <citation type="submission" date="2015-01" db="EMBL/GenBank/DDBJ databases">
        <title>Draft genome sequence of Pedobacter sp. NL19 isolated from sludge of an effluent treatment pond in an abandoned uranium mine.</title>
        <authorList>
            <person name="Santos T."/>
            <person name="Caetano T."/>
            <person name="Covas C."/>
            <person name="Cruz A."/>
            <person name="Mendo S."/>
        </authorList>
    </citation>
    <scope>NUCLEOTIDE SEQUENCE [LARGE SCALE GENOMIC DNA]</scope>
    <source>
        <strain evidence="3 4">NL19</strain>
    </source>
</reference>
<keyword evidence="4" id="KW-1185">Reference proteome</keyword>
<feature type="chain" id="PRO_5002210605" evidence="1">
    <location>
        <begin position="29"/>
        <end position="104"/>
    </location>
</feature>
<dbReference type="Pfam" id="PF13202">
    <property type="entry name" value="EF-hand_5"/>
    <property type="match status" value="2"/>
</dbReference>
<proteinExistence type="predicted"/>
<protein>
    <submittedName>
        <fullName evidence="3">Contig80, whole genome shotgun sequence</fullName>
    </submittedName>
</protein>
<dbReference type="RefSeq" id="WP_041884020.1">
    <property type="nucleotide sequence ID" value="NZ_CP157278.1"/>
</dbReference>
<sequence length="104" mass="11504">MKTKLKNTLCAALTCVSLLSFSNNSANAAILKSGTNDPSPEEMKLIFNMIDKDGNGAITLREWNISGFTAYEKVFNNLDADGSGDLNFNEFLVLDYYLLRDLNV</sequence>
<gene>
    <name evidence="3" type="ORF">TH53_18105</name>
</gene>